<evidence type="ECO:0000256" key="1">
    <source>
        <dbReference type="SAM" id="MobiDB-lite"/>
    </source>
</evidence>
<sequence>MNRREAKKYKFYGPGGEPEQKLEVTAVLGKDSVNPQCLAAKLVPKLVTDRPTEERPATQHDDSSASVSGVLSDMTN</sequence>
<accession>A0AAV8YBQ7</accession>
<evidence type="ECO:0000313" key="2">
    <source>
        <dbReference type="EMBL" id="KAJ8948401.1"/>
    </source>
</evidence>
<reference evidence="2" key="1">
    <citation type="journal article" date="2023" name="Insect Mol. Biol.">
        <title>Genome sequencing provides insights into the evolution of gene families encoding plant cell wall-degrading enzymes in longhorned beetles.</title>
        <authorList>
            <person name="Shin N.R."/>
            <person name="Okamura Y."/>
            <person name="Kirsch R."/>
            <person name="Pauchet Y."/>
        </authorList>
    </citation>
    <scope>NUCLEOTIDE SEQUENCE</scope>
    <source>
        <strain evidence="2">AMC_N1</strain>
    </source>
</reference>
<feature type="region of interest" description="Disordered" evidence="1">
    <location>
        <begin position="46"/>
        <end position="76"/>
    </location>
</feature>
<feature type="compositionally biased region" description="Polar residues" evidence="1">
    <location>
        <begin position="64"/>
        <end position="76"/>
    </location>
</feature>
<evidence type="ECO:0000313" key="3">
    <source>
        <dbReference type="Proteomes" id="UP001162162"/>
    </source>
</evidence>
<proteinExistence type="predicted"/>
<keyword evidence="3" id="KW-1185">Reference proteome</keyword>
<protein>
    <submittedName>
        <fullName evidence="2">Uncharacterized protein</fullName>
    </submittedName>
</protein>
<name>A0AAV8YBQ7_9CUCU</name>
<dbReference type="EMBL" id="JAPWTK010000137">
    <property type="protein sequence ID" value="KAJ8948401.1"/>
    <property type="molecule type" value="Genomic_DNA"/>
</dbReference>
<dbReference type="Proteomes" id="UP001162162">
    <property type="component" value="Unassembled WGS sequence"/>
</dbReference>
<feature type="compositionally biased region" description="Basic and acidic residues" evidence="1">
    <location>
        <begin position="47"/>
        <end position="63"/>
    </location>
</feature>
<organism evidence="2 3">
    <name type="scientific">Aromia moschata</name>
    <dbReference type="NCBI Taxonomy" id="1265417"/>
    <lineage>
        <taxon>Eukaryota</taxon>
        <taxon>Metazoa</taxon>
        <taxon>Ecdysozoa</taxon>
        <taxon>Arthropoda</taxon>
        <taxon>Hexapoda</taxon>
        <taxon>Insecta</taxon>
        <taxon>Pterygota</taxon>
        <taxon>Neoptera</taxon>
        <taxon>Endopterygota</taxon>
        <taxon>Coleoptera</taxon>
        <taxon>Polyphaga</taxon>
        <taxon>Cucujiformia</taxon>
        <taxon>Chrysomeloidea</taxon>
        <taxon>Cerambycidae</taxon>
        <taxon>Cerambycinae</taxon>
        <taxon>Callichromatini</taxon>
        <taxon>Aromia</taxon>
    </lineage>
</organism>
<gene>
    <name evidence="2" type="ORF">NQ318_009909</name>
</gene>
<comment type="caution">
    <text evidence="2">The sequence shown here is derived from an EMBL/GenBank/DDBJ whole genome shotgun (WGS) entry which is preliminary data.</text>
</comment>
<dbReference type="AlphaFoldDB" id="A0AAV8YBQ7"/>